<reference evidence="5 6" key="1">
    <citation type="submission" date="2018-11" db="EMBL/GenBank/DDBJ databases">
        <authorList>
            <person name="Zhou Z."/>
            <person name="Wang G."/>
        </authorList>
    </citation>
    <scope>NUCLEOTIDE SEQUENCE [LARGE SCALE GENOMIC DNA]</scope>
    <source>
        <strain evidence="5 6">KCTC52004</strain>
    </source>
</reference>
<sequence>MKRILSIDGGGIRGIIPAKILCEIEQKTGKPIAALFDLIAGTSTGGLIALALTMPSSDKSAPKYKAEDVLKIYTERGKEIFAKGKLQKFTNPYGIFEELYDKQHLEKVLDDYFFNANLSSCVTNTMVTSYDIHSRMPVIFKSWLAEDGSEPDFPLKSISRATSAAPTYFEPIRLKSEPTNGAFALVDGGLFANNPTMCALAEHLRLFGPQEPVMIVSLGTGDLVRRFEYNQAKNWGKLDWINPIISIMFQGASVTVDYQVRQMMQAFGLKDNYYRFQTPLDLGNDDMDDASQENIDALLDEANQILNNDEDKLNALCEKLKPTVVENVL</sequence>
<gene>
    <name evidence="5" type="ORF">EHT25_16810</name>
</gene>
<dbReference type="Pfam" id="PF01734">
    <property type="entry name" value="Patatin"/>
    <property type="match status" value="1"/>
</dbReference>
<feature type="active site" description="Proton acceptor" evidence="3">
    <location>
        <position position="187"/>
    </location>
</feature>
<dbReference type="OrthoDB" id="9807112at2"/>
<dbReference type="Proteomes" id="UP000271925">
    <property type="component" value="Unassembled WGS sequence"/>
</dbReference>
<feature type="short sequence motif" description="GXGXXG" evidence="3">
    <location>
        <begin position="9"/>
        <end position="14"/>
    </location>
</feature>
<evidence type="ECO:0000313" key="6">
    <source>
        <dbReference type="Proteomes" id="UP000271925"/>
    </source>
</evidence>
<comment type="similarity">
    <text evidence="1">Belongs to the patatin family.</text>
</comment>
<keyword evidence="3" id="KW-0378">Hydrolase</keyword>
<proteinExistence type="inferred from homology"/>
<evidence type="ECO:0000313" key="5">
    <source>
        <dbReference type="EMBL" id="RRB02144.1"/>
    </source>
</evidence>
<dbReference type="EMBL" id="RQJO01000009">
    <property type="protein sequence ID" value="RRB02144.1"/>
    <property type="molecule type" value="Genomic_DNA"/>
</dbReference>
<protein>
    <submittedName>
        <fullName evidence="5">Patatin</fullName>
    </submittedName>
</protein>
<comment type="caution">
    <text evidence="5">The sequence shown here is derived from an EMBL/GenBank/DDBJ whole genome shotgun (WGS) entry which is preliminary data.</text>
</comment>
<evidence type="ECO:0000256" key="3">
    <source>
        <dbReference type="PROSITE-ProRule" id="PRU01161"/>
    </source>
</evidence>
<dbReference type="SUPFAM" id="SSF52151">
    <property type="entry name" value="FabD/lysophospholipase-like"/>
    <property type="match status" value="1"/>
</dbReference>
<dbReference type="InterPro" id="IPR016035">
    <property type="entry name" value="Acyl_Trfase/lysoPLipase"/>
</dbReference>
<feature type="short sequence motif" description="GXSXG" evidence="3">
    <location>
        <begin position="41"/>
        <end position="45"/>
    </location>
</feature>
<evidence type="ECO:0000259" key="4">
    <source>
        <dbReference type="PROSITE" id="PS51635"/>
    </source>
</evidence>
<keyword evidence="2 3" id="KW-0443">Lipid metabolism</keyword>
<dbReference type="Gene3D" id="3.40.1090.10">
    <property type="entry name" value="Cytosolic phospholipase A2 catalytic domain"/>
    <property type="match status" value="1"/>
</dbReference>
<dbReference type="GO" id="GO:0016042">
    <property type="term" value="P:lipid catabolic process"/>
    <property type="evidence" value="ECO:0007669"/>
    <property type="project" value="UniProtKB-UniRule"/>
</dbReference>
<evidence type="ECO:0000256" key="2">
    <source>
        <dbReference type="ARBA" id="ARBA00023098"/>
    </source>
</evidence>
<dbReference type="GO" id="GO:0047372">
    <property type="term" value="F:monoacylglycerol lipase activity"/>
    <property type="evidence" value="ECO:0007669"/>
    <property type="project" value="TreeGrafter"/>
</dbReference>
<dbReference type="AlphaFoldDB" id="A0A3P1BNS8"/>
<name>A0A3P1BNS8_9BACT</name>
<feature type="active site" description="Nucleophile" evidence="3">
    <location>
        <position position="43"/>
    </location>
</feature>
<dbReference type="InterPro" id="IPR002641">
    <property type="entry name" value="PNPLA_dom"/>
</dbReference>
<evidence type="ECO:0000256" key="1">
    <source>
        <dbReference type="ARBA" id="ARBA00010240"/>
    </source>
</evidence>
<feature type="short sequence motif" description="DGA/G" evidence="3">
    <location>
        <begin position="187"/>
        <end position="189"/>
    </location>
</feature>
<dbReference type="PROSITE" id="PS51635">
    <property type="entry name" value="PNPLA"/>
    <property type="match status" value="1"/>
</dbReference>
<dbReference type="GO" id="GO:0004620">
    <property type="term" value="F:phospholipase activity"/>
    <property type="evidence" value="ECO:0007669"/>
    <property type="project" value="TreeGrafter"/>
</dbReference>
<accession>A0A3P1BNS8</accession>
<keyword evidence="6" id="KW-1185">Reference proteome</keyword>
<dbReference type="RefSeq" id="WP_124876308.1">
    <property type="nucleotide sequence ID" value="NZ_RQJO01000009.1"/>
</dbReference>
<dbReference type="PANTHER" id="PTHR32176">
    <property type="entry name" value="XYLOSE ISOMERASE"/>
    <property type="match status" value="1"/>
</dbReference>
<feature type="domain" description="PNPLA" evidence="4">
    <location>
        <begin position="5"/>
        <end position="200"/>
    </location>
</feature>
<keyword evidence="3" id="KW-0442">Lipid degradation</keyword>
<dbReference type="PANTHER" id="PTHR32176:SF92">
    <property type="entry name" value="XYLOSE ISOMERASE"/>
    <property type="match status" value="1"/>
</dbReference>
<organism evidence="5 6">
    <name type="scientific">Larkinella rosea</name>
    <dbReference type="NCBI Taxonomy" id="2025312"/>
    <lineage>
        <taxon>Bacteria</taxon>
        <taxon>Pseudomonadati</taxon>
        <taxon>Bacteroidota</taxon>
        <taxon>Cytophagia</taxon>
        <taxon>Cytophagales</taxon>
        <taxon>Spirosomataceae</taxon>
        <taxon>Larkinella</taxon>
    </lineage>
</organism>